<dbReference type="EMBL" id="BK063094">
    <property type="protein sequence ID" value="DBA11802.1"/>
    <property type="molecule type" value="Genomic_DNA"/>
</dbReference>
<proteinExistence type="predicted"/>
<feature type="compositionally biased region" description="Basic and acidic residues" evidence="1">
    <location>
        <begin position="97"/>
        <end position="116"/>
    </location>
</feature>
<organism evidence="2">
    <name type="scientific">Malaco herpesvirus 1</name>
    <dbReference type="NCBI Taxonomy" id="3031797"/>
    <lineage>
        <taxon>Viruses</taxon>
        <taxon>Duplodnaviria</taxon>
        <taxon>Heunggongvirae</taxon>
        <taxon>Peploviricota</taxon>
        <taxon>Herviviricetes</taxon>
        <taxon>Herpesvirales</taxon>
        <taxon>Malacoherpesviridae</taxon>
    </lineage>
</organism>
<evidence type="ECO:0000313" key="2">
    <source>
        <dbReference type="EMBL" id="DBA11802.1"/>
    </source>
</evidence>
<reference evidence="2" key="1">
    <citation type="journal article" date="2023" name="Front. Mar. Sci.">
        <title>Tracing the invertebrate herpesviruses in the global sequence datasets.</title>
        <authorList>
            <person name="Rosani U."/>
            <person name="Gaia M."/>
            <person name="Delmont T.O."/>
            <person name="Krupovic M."/>
        </authorList>
    </citation>
    <scope>NUCLEOTIDE SEQUENCE</scope>
    <source>
        <strain evidence="2">MalacoHV1/China/2018</strain>
    </source>
</reference>
<protein>
    <submittedName>
        <fullName evidence="2">ORF101</fullName>
    </submittedName>
</protein>
<evidence type="ECO:0000256" key="1">
    <source>
        <dbReference type="SAM" id="MobiDB-lite"/>
    </source>
</evidence>
<name>A0AA48P7Y1_9VIRU</name>
<sequence>MIFGKSSCRSGIFVVGTFPVNHLITHNRQVHKSDKTGCIVLHVIPAHDQLVGKMRKHTLVQIVSEVIPHVVVSGAPVSLGVHRLPEDDMVVLGDPFRPLEDGKRHTSVDSRSKRLG</sequence>
<accession>A0AA48P7Y1</accession>
<reference evidence="2" key="2">
    <citation type="submission" date="2023-01" db="EMBL/GenBank/DDBJ databases">
        <authorList>
            <person name="Rosani U."/>
            <person name="Delmont T.O."/>
            <person name="Gaia M."/>
            <person name="Krupovic M."/>
        </authorList>
    </citation>
    <scope>NUCLEOTIDE SEQUENCE</scope>
    <source>
        <strain evidence="2">MalacoHV1/China/2018</strain>
    </source>
</reference>
<feature type="region of interest" description="Disordered" evidence="1">
    <location>
        <begin position="95"/>
        <end position="116"/>
    </location>
</feature>